<sequence length="283" mass="30440">MRALVAAFGGVLPDLATGPLLEWLDEFSALHWDFRNGAERFEARDWDGAPELNALVLDSARALGLVVPRAPARDGYDHLLVLGGLTAACLQRTAYAALVIAGGLTVGEVAALGSFRPLNPAELARLGADGDRYEVDALDLGVREAFGLATPSTRRGSEGPPAPESWRHDTYEPAGRTPVHVLAAPASGHRANTADTYEFWADRLRVQPGSTVLIVTTPIYVPFQHGDAVRILSGIAGCHVETVGLDQDRLAPGMRGEPFSPGRHLQEIRSAIRSMHRLYESAR</sequence>
<feature type="region of interest" description="Disordered" evidence="1">
    <location>
        <begin position="150"/>
        <end position="172"/>
    </location>
</feature>
<evidence type="ECO:0000313" key="3">
    <source>
        <dbReference type="Proteomes" id="UP000198688"/>
    </source>
</evidence>
<protein>
    <submittedName>
        <fullName evidence="2">Uncharacterized protein</fullName>
    </submittedName>
</protein>
<evidence type="ECO:0000313" key="2">
    <source>
        <dbReference type="EMBL" id="SDS39514.1"/>
    </source>
</evidence>
<proteinExistence type="predicted"/>
<gene>
    <name evidence="2" type="ORF">SAMN04489716_0693</name>
</gene>
<organism evidence="2 3">
    <name type="scientific">Actinoplanes derwentensis</name>
    <dbReference type="NCBI Taxonomy" id="113562"/>
    <lineage>
        <taxon>Bacteria</taxon>
        <taxon>Bacillati</taxon>
        <taxon>Actinomycetota</taxon>
        <taxon>Actinomycetes</taxon>
        <taxon>Micromonosporales</taxon>
        <taxon>Micromonosporaceae</taxon>
        <taxon>Actinoplanes</taxon>
    </lineage>
</organism>
<dbReference type="Proteomes" id="UP000198688">
    <property type="component" value="Chromosome I"/>
</dbReference>
<dbReference type="EMBL" id="LT629758">
    <property type="protein sequence ID" value="SDS39514.1"/>
    <property type="molecule type" value="Genomic_DNA"/>
</dbReference>
<keyword evidence="3" id="KW-1185">Reference proteome</keyword>
<reference evidence="2 3" key="1">
    <citation type="submission" date="2016-10" db="EMBL/GenBank/DDBJ databases">
        <authorList>
            <person name="de Groot N.N."/>
        </authorList>
    </citation>
    <scope>NUCLEOTIDE SEQUENCE [LARGE SCALE GENOMIC DNA]</scope>
    <source>
        <strain evidence="2 3">DSM 43941</strain>
    </source>
</reference>
<name>A0A1H1RUX0_9ACTN</name>
<accession>A0A1H1RUX0</accession>
<dbReference type="AlphaFoldDB" id="A0A1H1RUX0"/>
<evidence type="ECO:0000256" key="1">
    <source>
        <dbReference type="SAM" id="MobiDB-lite"/>
    </source>
</evidence>